<keyword evidence="7" id="KW-1185">Reference proteome</keyword>
<sequence>MKKFKEILIGKPLKSTNDESHLLTKLQALAMLSSDALSSIAYGPEQIIIVLVTVGSMATWYSLPLALIILVLLFALITSYTQVIHAYPSGGGAYLVSTENLGTIPGLISGGSLLVDYMLTVAVSTSSGADAITSAIPELYKYNLLIAIILALLLMLMNLRGLRESASFLMVPVYTFITTTFVLLAVGIFRIMSGSLPYHATAHVGTTVTGVSLILLLKAFSTGSSSLTGVEAISNAVPFFKRPKEHNASMTLVMMGSILAFFFAGVVFFAYWMGITPKPTVTVIAQMATGILGTGPVGHVVFFIFQFATALILAVAANTGYSAFPVLAFNMAKNKYMPHMFTARGDRLSFSNGIISLAAGAVVLLLIFNGQTDRLIPLYAIGVFTPFTLAQVGMVVHWRRHKEGNFWLHSIPNMIGAVISFSVVMILLLFRTGEIWPFFIVLPILIIGFIRIHSHYVNVAQQLRLREGEPEHKYKGNTVIVLVGNVTNVDFGAINYARSIGDYIIALHVSTNENTAKEQEIEHDFERAFPDLHLTVIRTSYRSIITPAVRYINLAAKNAKKHDYTTTVLIPTFIPSKPWQNMFHNQTGLRLRYYLNSHEDIILASYNYHLKR</sequence>
<dbReference type="PANTHER" id="PTHR47704">
    <property type="entry name" value="POTASSIUM TRANSPORTER KIMA"/>
    <property type="match status" value="1"/>
</dbReference>
<comment type="caution">
    <text evidence="6">The sequence shown here is derived from an EMBL/GenBank/DDBJ whole genome shotgun (WGS) entry which is preliminary data.</text>
</comment>
<feature type="transmembrane region" description="Helical" evidence="5">
    <location>
        <begin position="300"/>
        <end position="329"/>
    </location>
</feature>
<evidence type="ECO:0000256" key="2">
    <source>
        <dbReference type="ARBA" id="ARBA00022692"/>
    </source>
</evidence>
<feature type="transmembrane region" description="Helical" evidence="5">
    <location>
        <begin position="139"/>
        <end position="159"/>
    </location>
</feature>
<feature type="transmembrane region" description="Helical" evidence="5">
    <location>
        <begin position="251"/>
        <end position="273"/>
    </location>
</feature>
<evidence type="ECO:0000256" key="4">
    <source>
        <dbReference type="ARBA" id="ARBA00023136"/>
    </source>
</evidence>
<accession>A0ABV9JAP7</accession>
<dbReference type="Proteomes" id="UP001595987">
    <property type="component" value="Unassembled WGS sequence"/>
</dbReference>
<dbReference type="InterPro" id="IPR002293">
    <property type="entry name" value="AA/rel_permease1"/>
</dbReference>
<evidence type="ECO:0000256" key="1">
    <source>
        <dbReference type="ARBA" id="ARBA00004141"/>
    </source>
</evidence>
<dbReference type="EMBL" id="JBHSGD010000001">
    <property type="protein sequence ID" value="MFC4651367.1"/>
    <property type="molecule type" value="Genomic_DNA"/>
</dbReference>
<feature type="transmembrane region" description="Helical" evidence="5">
    <location>
        <begin position="60"/>
        <end position="80"/>
    </location>
</feature>
<feature type="transmembrane region" description="Helical" evidence="5">
    <location>
        <begin position="171"/>
        <end position="192"/>
    </location>
</feature>
<feature type="transmembrane region" description="Helical" evidence="5">
    <location>
        <begin position="435"/>
        <end position="454"/>
    </location>
</feature>
<feature type="transmembrane region" description="Helical" evidence="5">
    <location>
        <begin position="410"/>
        <end position="429"/>
    </location>
</feature>
<dbReference type="InterPro" id="IPR053153">
    <property type="entry name" value="APC_K+_Transporter"/>
</dbReference>
<keyword evidence="3 5" id="KW-1133">Transmembrane helix</keyword>
<keyword evidence="2 5" id="KW-0812">Transmembrane</keyword>
<protein>
    <submittedName>
        <fullName evidence="6">APC family permease</fullName>
    </submittedName>
</protein>
<feature type="transmembrane region" description="Helical" evidence="5">
    <location>
        <begin position="376"/>
        <end position="398"/>
    </location>
</feature>
<feature type="transmembrane region" description="Helical" evidence="5">
    <location>
        <begin position="350"/>
        <end position="370"/>
    </location>
</feature>
<gene>
    <name evidence="6" type="ORF">ACFO26_00395</name>
</gene>
<keyword evidence="4 5" id="KW-0472">Membrane</keyword>
<evidence type="ECO:0000313" key="7">
    <source>
        <dbReference type="Proteomes" id="UP001595987"/>
    </source>
</evidence>
<evidence type="ECO:0000313" key="6">
    <source>
        <dbReference type="EMBL" id="MFC4651367.1"/>
    </source>
</evidence>
<dbReference type="RefSeq" id="WP_213534571.1">
    <property type="nucleotide sequence ID" value="NZ_BOVQ01000003.1"/>
</dbReference>
<evidence type="ECO:0000256" key="3">
    <source>
        <dbReference type="ARBA" id="ARBA00022989"/>
    </source>
</evidence>
<dbReference type="PANTHER" id="PTHR47704:SF1">
    <property type="entry name" value="POTASSIUM TRANSPORTER KIMA"/>
    <property type="match status" value="1"/>
</dbReference>
<organism evidence="6 7">
    <name type="scientific">Lactococcus nasutitermitis</name>
    <dbReference type="NCBI Taxonomy" id="1652957"/>
    <lineage>
        <taxon>Bacteria</taxon>
        <taxon>Bacillati</taxon>
        <taxon>Bacillota</taxon>
        <taxon>Bacilli</taxon>
        <taxon>Lactobacillales</taxon>
        <taxon>Streptococcaceae</taxon>
        <taxon>Lactococcus</taxon>
    </lineage>
</organism>
<feature type="transmembrane region" description="Helical" evidence="5">
    <location>
        <begin position="101"/>
        <end position="119"/>
    </location>
</feature>
<dbReference type="Pfam" id="PF13520">
    <property type="entry name" value="AA_permease_2"/>
    <property type="match status" value="1"/>
</dbReference>
<comment type="subcellular location">
    <subcellularLocation>
        <location evidence="1">Membrane</location>
        <topology evidence="1">Multi-pass membrane protein</topology>
    </subcellularLocation>
</comment>
<dbReference type="Gene3D" id="1.20.1740.10">
    <property type="entry name" value="Amino acid/polyamine transporter I"/>
    <property type="match status" value="1"/>
</dbReference>
<name>A0ABV9JAP7_9LACT</name>
<evidence type="ECO:0000256" key="5">
    <source>
        <dbReference type="SAM" id="Phobius"/>
    </source>
</evidence>
<proteinExistence type="predicted"/>
<reference evidence="7" key="1">
    <citation type="journal article" date="2019" name="Int. J. Syst. Evol. Microbiol.">
        <title>The Global Catalogue of Microorganisms (GCM) 10K type strain sequencing project: providing services to taxonomists for standard genome sequencing and annotation.</title>
        <authorList>
            <consortium name="The Broad Institute Genomics Platform"/>
            <consortium name="The Broad Institute Genome Sequencing Center for Infectious Disease"/>
            <person name="Wu L."/>
            <person name="Ma J."/>
        </authorList>
    </citation>
    <scope>NUCLEOTIDE SEQUENCE [LARGE SCALE GENOMIC DNA]</scope>
    <source>
        <strain evidence="7">CCUG 63287</strain>
    </source>
</reference>